<proteinExistence type="predicted"/>
<dbReference type="InterPro" id="IPR005901">
    <property type="entry name" value="GLPGLI"/>
</dbReference>
<organism evidence="1 2">
    <name type="scientific">Chryseobacterium edaphi</name>
    <dbReference type="NCBI Taxonomy" id="2976532"/>
    <lineage>
        <taxon>Bacteria</taxon>
        <taxon>Pseudomonadati</taxon>
        <taxon>Bacteroidota</taxon>
        <taxon>Flavobacteriia</taxon>
        <taxon>Flavobacteriales</taxon>
        <taxon>Weeksellaceae</taxon>
        <taxon>Chryseobacterium group</taxon>
        <taxon>Chryseobacterium</taxon>
    </lineage>
</organism>
<keyword evidence="2" id="KW-1185">Reference proteome</keyword>
<gene>
    <name evidence="1" type="ORF">NZ698_11900</name>
</gene>
<name>A0ABT2W6S1_9FLAO</name>
<dbReference type="Proteomes" id="UP001208649">
    <property type="component" value="Unassembled WGS sequence"/>
</dbReference>
<sequence length="274" mass="32540">MKILLLLFLGFANFLFSQNHRFIYEVDFKRDSTENNLTKEFYHLDIFSDDITYYGRSYYEGDSLIKNNIGFSTDNFPKLTDVIVRKANDEYDHYEWLEYDILKTSEKVAQKWVLTNEKKTIQNHMVQKAETNWGGRKWTAWFSLEIPFQYGPYTFHGLPGLIMEISDSKNNFSFKLIKSEKLNETQKVALDHIYKIGVPVNREKYVKAKLTFYNDPLSFVKNGEIELADDKWAILQDGTKLTQKNFREVRQRQQNNMRKYNNPVELNKLVAYPK</sequence>
<evidence type="ECO:0000313" key="1">
    <source>
        <dbReference type="EMBL" id="MCU7617902.1"/>
    </source>
</evidence>
<evidence type="ECO:0000313" key="2">
    <source>
        <dbReference type="Proteomes" id="UP001208649"/>
    </source>
</evidence>
<comment type="caution">
    <text evidence="1">The sequence shown here is derived from an EMBL/GenBank/DDBJ whole genome shotgun (WGS) entry which is preliminary data.</text>
</comment>
<reference evidence="2" key="1">
    <citation type="submission" date="2023-07" db="EMBL/GenBank/DDBJ databases">
        <title>Chryseobacterium sp. strain PBS4-4 Genome sequencing and assembly.</title>
        <authorList>
            <person name="Jung Y."/>
        </authorList>
    </citation>
    <scope>NUCLEOTIDE SEQUENCE [LARGE SCALE GENOMIC DNA]</scope>
    <source>
        <strain evidence="2">PBS4-4</strain>
    </source>
</reference>
<dbReference type="EMBL" id="JAOTEM010000002">
    <property type="protein sequence ID" value="MCU7617902.1"/>
    <property type="molecule type" value="Genomic_DNA"/>
</dbReference>
<dbReference type="RefSeq" id="WP_263003349.1">
    <property type="nucleotide sequence ID" value="NZ_JAOTEM010000002.1"/>
</dbReference>
<accession>A0ABT2W6S1</accession>
<protein>
    <submittedName>
        <fullName evidence="1">GLPGLI family protein</fullName>
    </submittedName>
</protein>
<dbReference type="Pfam" id="PF09697">
    <property type="entry name" value="Porph_ging"/>
    <property type="match status" value="1"/>
</dbReference>
<dbReference type="NCBIfam" id="TIGR01200">
    <property type="entry name" value="GLPGLI"/>
    <property type="match status" value="1"/>
</dbReference>